<dbReference type="NCBIfam" id="TIGR02669">
    <property type="entry name" value="SpoIID_LytB"/>
    <property type="match status" value="1"/>
</dbReference>
<evidence type="ECO:0000256" key="1">
    <source>
        <dbReference type="SAM" id="SignalP"/>
    </source>
</evidence>
<evidence type="ECO:0000313" key="3">
    <source>
        <dbReference type="EMBL" id="GAA5148293.1"/>
    </source>
</evidence>
<dbReference type="EMBL" id="BAABKG010000002">
    <property type="protein sequence ID" value="GAA5148293.1"/>
    <property type="molecule type" value="Genomic_DNA"/>
</dbReference>
<gene>
    <name evidence="3" type="ORF">GCM10023340_21970</name>
</gene>
<organism evidence="3 4">
    <name type="scientific">Nocardioides marinquilinus</name>
    <dbReference type="NCBI Taxonomy" id="1210400"/>
    <lineage>
        <taxon>Bacteria</taxon>
        <taxon>Bacillati</taxon>
        <taxon>Actinomycetota</taxon>
        <taxon>Actinomycetes</taxon>
        <taxon>Propionibacteriales</taxon>
        <taxon>Nocardioidaceae</taxon>
        <taxon>Nocardioides</taxon>
    </lineage>
</organism>
<dbReference type="InterPro" id="IPR013693">
    <property type="entry name" value="SpoIID/LytB_N"/>
</dbReference>
<proteinExistence type="predicted"/>
<feature type="chain" id="PRO_5046337438" description="Sporulation stage II protein D amidase enhancer LytB N-terminal domain-containing protein" evidence="1">
    <location>
        <begin position="22"/>
        <end position="386"/>
    </location>
</feature>
<evidence type="ECO:0000259" key="2">
    <source>
        <dbReference type="Pfam" id="PF08486"/>
    </source>
</evidence>
<protein>
    <recommendedName>
        <fullName evidence="2">Sporulation stage II protein D amidase enhancer LytB N-terminal domain-containing protein</fullName>
    </recommendedName>
</protein>
<reference evidence="4" key="1">
    <citation type="journal article" date="2019" name="Int. J. Syst. Evol. Microbiol.">
        <title>The Global Catalogue of Microorganisms (GCM) 10K type strain sequencing project: providing services to taxonomists for standard genome sequencing and annotation.</title>
        <authorList>
            <consortium name="The Broad Institute Genomics Platform"/>
            <consortium name="The Broad Institute Genome Sequencing Center for Infectious Disease"/>
            <person name="Wu L."/>
            <person name="Ma J."/>
        </authorList>
    </citation>
    <scope>NUCLEOTIDE SEQUENCE [LARGE SCALE GENOMIC DNA]</scope>
    <source>
        <strain evidence="4">JCM 18459</strain>
    </source>
</reference>
<accession>A0ABP9PKY3</accession>
<dbReference type="InterPro" id="IPR051922">
    <property type="entry name" value="Bact_Sporulation_Assoc"/>
</dbReference>
<dbReference type="Pfam" id="PF08486">
    <property type="entry name" value="SpoIID"/>
    <property type="match status" value="1"/>
</dbReference>
<feature type="signal peptide" evidence="1">
    <location>
        <begin position="1"/>
        <end position="21"/>
    </location>
</feature>
<dbReference type="PANTHER" id="PTHR30032:SF4">
    <property type="entry name" value="AMIDASE ENHANCER"/>
    <property type="match status" value="1"/>
</dbReference>
<comment type="caution">
    <text evidence="3">The sequence shown here is derived from an EMBL/GenBank/DDBJ whole genome shotgun (WGS) entry which is preliminary data.</text>
</comment>
<keyword evidence="1" id="KW-0732">Signal</keyword>
<dbReference type="InterPro" id="IPR013486">
    <property type="entry name" value="SpoIID/LytB"/>
</dbReference>
<keyword evidence="4" id="KW-1185">Reference proteome</keyword>
<name>A0ABP9PKY3_9ACTN</name>
<feature type="domain" description="Sporulation stage II protein D amidase enhancer LytB N-terminal" evidence="2">
    <location>
        <begin position="189"/>
        <end position="277"/>
    </location>
</feature>
<dbReference type="Proteomes" id="UP001500221">
    <property type="component" value="Unassembled WGS sequence"/>
</dbReference>
<evidence type="ECO:0000313" key="4">
    <source>
        <dbReference type="Proteomes" id="UP001500221"/>
    </source>
</evidence>
<dbReference type="PANTHER" id="PTHR30032">
    <property type="entry name" value="N-ACETYLMURAMOYL-L-ALANINE AMIDASE-RELATED"/>
    <property type="match status" value="1"/>
</dbReference>
<sequence>MAAALLGLVATAAPAGAPASAAERPAPRPAGVTVVGSGYGHGHGMSQWGAQGAAQRGLGTQAILRFYYPTLKPGRATGNVSVLISGDTSPDLVVLDRPGLRVTALRGGRTTRLDRPTAARRWRLTPVSGGDATLLEWRGATGGWKRSRTLPGEAQFGAGGAPITLVTPVARRAYRGVLRSARPTASSRTRDTVNVLPLESYLKGVVPREVYTSWHPAALRAQAVAARTYAAFDRRDANARHYQICDTTQCQVYGGATDEVASTNRAIDQTRHDVLTYRGQPAFTQFSASNGGQMAAGSQPYLVARKDPYDTAYRDWRDPVTAGEIERALPAIGSFRSVRVVARDGKGAYGGRVVRVRVVGSRTSTVLSGDDFRSFFGLRSTLFRIG</sequence>